<accession>A0A2N0WET7</accession>
<name>A0A2N0WET7_9GAMM</name>
<sequence length="374" mass="42562">MNDINFENFLYYPKLRTRAAELKGLKHLTDNRKDQIIPLITAGKWPRATSFESGINKINEVFENRPFFLDLTDEYDTFTEEQTLLKSSSNNYQNWRNYVQRFPNALPIAQIDRHSSNLRDFVTQARLCEQEFGKVAFVINDYIRDIEHVVSALSALDDVNNAITFIDSKYIRNSYPAVLAANIQTINTIRNDIPEANISTLSTSFPSSLASFSNDANKTRGVIDILERQLHEELGGYEVASYGDYASIHGIVYDNAPDVMRWAARVDYPTEQYWQFERRPKNSVANGSTGTAKSDFIHAAQAIFESNPHIAESDIWGEQMIFNTATNPEFDGIGFGPAAWISVRVNIHLSKQIDYSNQLTSEDGQEWDEDEGLL</sequence>
<evidence type="ECO:0000313" key="1">
    <source>
        <dbReference type="EMBL" id="PKF33376.1"/>
    </source>
</evidence>
<dbReference type="EMBL" id="PISJ01000013">
    <property type="protein sequence ID" value="PKF33376.1"/>
    <property type="molecule type" value="Genomic_DNA"/>
</dbReference>
<evidence type="ECO:0000313" key="2">
    <source>
        <dbReference type="Proteomes" id="UP000233553"/>
    </source>
</evidence>
<gene>
    <name evidence="1" type="ORF">CW311_11250</name>
</gene>
<organism evidence="1 2">
    <name type="scientific">Acinetobacter proteolyticus</name>
    <dbReference type="NCBI Taxonomy" id="1776741"/>
    <lineage>
        <taxon>Bacteria</taxon>
        <taxon>Pseudomonadati</taxon>
        <taxon>Pseudomonadota</taxon>
        <taxon>Gammaproteobacteria</taxon>
        <taxon>Moraxellales</taxon>
        <taxon>Moraxellaceae</taxon>
        <taxon>Acinetobacter</taxon>
    </lineage>
</organism>
<protein>
    <submittedName>
        <fullName evidence="1">Protein beta</fullName>
    </submittedName>
</protein>
<dbReference type="Pfam" id="PF14350">
    <property type="entry name" value="Beta_protein"/>
    <property type="match status" value="1"/>
</dbReference>
<comment type="caution">
    <text evidence="1">The sequence shown here is derived from an EMBL/GenBank/DDBJ whole genome shotgun (WGS) entry which is preliminary data.</text>
</comment>
<dbReference type="Proteomes" id="UP000233553">
    <property type="component" value="Unassembled WGS sequence"/>
</dbReference>
<dbReference type="AlphaFoldDB" id="A0A2N0WET7"/>
<dbReference type="InterPro" id="IPR025683">
    <property type="entry name" value="Protein_beta"/>
</dbReference>
<proteinExistence type="predicted"/>
<reference evidence="1 2" key="1">
    <citation type="submission" date="2017-12" db="EMBL/GenBank/DDBJ databases">
        <title>Draft Genome sequences of multiple microbial strains isolated from spacecraft associated surfaces.</title>
        <authorList>
            <person name="Seuylemezian A."/>
            <person name="Vaishampayan P."/>
            <person name="Venkateswaran K."/>
        </authorList>
    </citation>
    <scope>NUCLEOTIDE SEQUENCE [LARGE SCALE GENOMIC DNA]</scope>
    <source>
        <strain evidence="1 2">2P01AA</strain>
    </source>
</reference>
<dbReference type="RefSeq" id="WP_101236554.1">
    <property type="nucleotide sequence ID" value="NZ_PISJ01000013.1"/>
</dbReference>